<protein>
    <submittedName>
        <fullName evidence="1">Uncharacterized protein</fullName>
    </submittedName>
</protein>
<dbReference type="Proteomes" id="UP000190166">
    <property type="component" value="Unassembled WGS sequence"/>
</dbReference>
<gene>
    <name evidence="1" type="ORF">SAMN05660461_5035</name>
</gene>
<name>A0A1T5P8R8_9BACT</name>
<accession>A0A1T5P8R8</accession>
<dbReference type="STRING" id="393003.SAMN05660461_5035"/>
<sequence>MSKQDGLLQFDGAIENLSFYKTKRGYAVRKRSGVSGARISNDPAFKRTRENGQEFGRAGKASKLLRTSFRDMIKNTADKGATPRLTKEFVKVVKADATSDRGLRNVIDGEIGFIENFEFNMNSLMDTSLFAPLTANIDRVAGTGTIELPPFKPVEGIQSPEGATHFIITCGVSAIDFTGGKYESALVSSEVLVLDSNNTAPLKLTASVSPNSTFPMFLALSIEFIQVVNGKPYKLSNGTYNSMKVVAVSASV</sequence>
<organism evidence="1 2">
    <name type="scientific">Chitinophaga ginsengisegetis</name>
    <dbReference type="NCBI Taxonomy" id="393003"/>
    <lineage>
        <taxon>Bacteria</taxon>
        <taxon>Pseudomonadati</taxon>
        <taxon>Bacteroidota</taxon>
        <taxon>Chitinophagia</taxon>
        <taxon>Chitinophagales</taxon>
        <taxon>Chitinophagaceae</taxon>
        <taxon>Chitinophaga</taxon>
    </lineage>
</organism>
<proteinExistence type="predicted"/>
<keyword evidence="2" id="KW-1185">Reference proteome</keyword>
<evidence type="ECO:0000313" key="2">
    <source>
        <dbReference type="Proteomes" id="UP000190166"/>
    </source>
</evidence>
<reference evidence="1 2" key="1">
    <citation type="submission" date="2017-02" db="EMBL/GenBank/DDBJ databases">
        <authorList>
            <person name="Peterson S.W."/>
        </authorList>
    </citation>
    <scope>NUCLEOTIDE SEQUENCE [LARGE SCALE GENOMIC DNA]</scope>
    <source>
        <strain evidence="1 2">DSM 18108</strain>
    </source>
</reference>
<dbReference type="RefSeq" id="WP_143313685.1">
    <property type="nucleotide sequence ID" value="NZ_FUZZ01000004.1"/>
</dbReference>
<dbReference type="EMBL" id="FUZZ01000004">
    <property type="protein sequence ID" value="SKD09154.1"/>
    <property type="molecule type" value="Genomic_DNA"/>
</dbReference>
<dbReference type="AlphaFoldDB" id="A0A1T5P8R8"/>
<evidence type="ECO:0000313" key="1">
    <source>
        <dbReference type="EMBL" id="SKD09154.1"/>
    </source>
</evidence>